<evidence type="ECO:0000313" key="2">
    <source>
        <dbReference type="EMBL" id="PLW21692.1"/>
    </source>
</evidence>
<protein>
    <submittedName>
        <fullName evidence="2">Uncharacterized protein</fullName>
    </submittedName>
</protein>
<organism evidence="2 3">
    <name type="scientific">Puccinia coronata f. sp. avenae</name>
    <dbReference type="NCBI Taxonomy" id="200324"/>
    <lineage>
        <taxon>Eukaryota</taxon>
        <taxon>Fungi</taxon>
        <taxon>Dikarya</taxon>
        <taxon>Basidiomycota</taxon>
        <taxon>Pucciniomycotina</taxon>
        <taxon>Pucciniomycetes</taxon>
        <taxon>Pucciniales</taxon>
        <taxon>Pucciniaceae</taxon>
        <taxon>Puccinia</taxon>
    </lineage>
</organism>
<proteinExistence type="predicted"/>
<dbReference type="Proteomes" id="UP000235388">
    <property type="component" value="Unassembled WGS sequence"/>
</dbReference>
<reference evidence="2 3" key="1">
    <citation type="submission" date="2017-11" db="EMBL/GenBank/DDBJ databases">
        <title>De novo assembly and phasing of dikaryotic genomes from two isolates of Puccinia coronata f. sp. avenae, the causal agent of oat crown rust.</title>
        <authorList>
            <person name="Miller M.E."/>
            <person name="Zhang Y."/>
            <person name="Omidvar V."/>
            <person name="Sperschneider J."/>
            <person name="Schwessinger B."/>
            <person name="Raley C."/>
            <person name="Palmer J.M."/>
            <person name="Garnica D."/>
            <person name="Upadhyaya N."/>
            <person name="Rathjen J."/>
            <person name="Taylor J.M."/>
            <person name="Park R.F."/>
            <person name="Dodds P.N."/>
            <person name="Hirsch C.D."/>
            <person name="Kianian S.F."/>
            <person name="Figueroa M."/>
        </authorList>
    </citation>
    <scope>NUCLEOTIDE SEQUENCE [LARGE SCALE GENOMIC DNA]</scope>
    <source>
        <strain evidence="2">12NC29</strain>
    </source>
</reference>
<dbReference type="EMBL" id="PGCJ01000781">
    <property type="protein sequence ID" value="PLW21692.1"/>
    <property type="molecule type" value="Genomic_DNA"/>
</dbReference>
<keyword evidence="3" id="KW-1185">Reference proteome</keyword>
<evidence type="ECO:0000313" key="3">
    <source>
        <dbReference type="Proteomes" id="UP000235388"/>
    </source>
</evidence>
<dbReference type="AlphaFoldDB" id="A0A2N5T869"/>
<comment type="caution">
    <text evidence="2">The sequence shown here is derived from an EMBL/GenBank/DDBJ whole genome shotgun (WGS) entry which is preliminary data.</text>
</comment>
<name>A0A2N5T869_9BASI</name>
<feature type="region of interest" description="Disordered" evidence="1">
    <location>
        <begin position="33"/>
        <end position="78"/>
    </location>
</feature>
<accession>A0A2N5T869</accession>
<gene>
    <name evidence="2" type="ORF">PCANC_03204</name>
</gene>
<evidence type="ECO:0000256" key="1">
    <source>
        <dbReference type="SAM" id="MobiDB-lite"/>
    </source>
</evidence>
<feature type="compositionally biased region" description="Basic and acidic residues" evidence="1">
    <location>
        <begin position="33"/>
        <end position="53"/>
    </location>
</feature>
<sequence>MCLACGFVPSANPCNGPRAKCKFCRRAPAADIERDLSDISRDAEEDTTADHKNPHTGTPYQVPPDAKRIQKEASPSGN</sequence>